<protein>
    <submittedName>
        <fullName evidence="1">Uncharacterized protein</fullName>
    </submittedName>
</protein>
<dbReference type="EMBL" id="GBXM01001452">
    <property type="protein sequence ID" value="JAI07126.1"/>
    <property type="molecule type" value="Transcribed_RNA"/>
</dbReference>
<dbReference type="AlphaFoldDB" id="A0A0E9XZ39"/>
<reference evidence="1" key="2">
    <citation type="journal article" date="2015" name="Fish Shellfish Immunol.">
        <title>Early steps in the European eel (Anguilla anguilla)-Vibrio vulnificus interaction in the gills: Role of the RtxA13 toxin.</title>
        <authorList>
            <person name="Callol A."/>
            <person name="Pajuelo D."/>
            <person name="Ebbesson L."/>
            <person name="Teles M."/>
            <person name="MacKenzie S."/>
            <person name="Amaro C."/>
        </authorList>
    </citation>
    <scope>NUCLEOTIDE SEQUENCE</scope>
</reference>
<accession>A0A0E9XZ39</accession>
<reference evidence="1" key="1">
    <citation type="submission" date="2014-11" db="EMBL/GenBank/DDBJ databases">
        <authorList>
            <person name="Amaro Gonzalez C."/>
        </authorList>
    </citation>
    <scope>NUCLEOTIDE SEQUENCE</scope>
</reference>
<organism evidence="1">
    <name type="scientific">Anguilla anguilla</name>
    <name type="common">European freshwater eel</name>
    <name type="synonym">Muraena anguilla</name>
    <dbReference type="NCBI Taxonomy" id="7936"/>
    <lineage>
        <taxon>Eukaryota</taxon>
        <taxon>Metazoa</taxon>
        <taxon>Chordata</taxon>
        <taxon>Craniata</taxon>
        <taxon>Vertebrata</taxon>
        <taxon>Euteleostomi</taxon>
        <taxon>Actinopterygii</taxon>
        <taxon>Neopterygii</taxon>
        <taxon>Teleostei</taxon>
        <taxon>Anguilliformes</taxon>
        <taxon>Anguillidae</taxon>
        <taxon>Anguilla</taxon>
    </lineage>
</organism>
<evidence type="ECO:0000313" key="1">
    <source>
        <dbReference type="EMBL" id="JAI07126.1"/>
    </source>
</evidence>
<name>A0A0E9XZ39_ANGAN</name>
<sequence length="24" mass="3031">MIFIHNPSVLFHCYRHLQWTDLQM</sequence>
<proteinExistence type="predicted"/>